<name>A0A078AT76_STYLE</name>
<keyword evidence="3 6" id="KW-1133">Transmembrane helix</keyword>
<protein>
    <recommendedName>
        <fullName evidence="7">Amino acid transporter transmembrane domain-containing protein</fullName>
    </recommendedName>
</protein>
<dbReference type="PANTHER" id="PTHR22950:SF702">
    <property type="entry name" value="AMINO ACID TRANSPORTER PROTEIN"/>
    <property type="match status" value="1"/>
</dbReference>
<feature type="transmembrane region" description="Helical" evidence="6">
    <location>
        <begin position="436"/>
        <end position="454"/>
    </location>
</feature>
<evidence type="ECO:0000313" key="9">
    <source>
        <dbReference type="Proteomes" id="UP000039865"/>
    </source>
</evidence>
<feature type="transmembrane region" description="Helical" evidence="6">
    <location>
        <begin position="314"/>
        <end position="333"/>
    </location>
</feature>
<dbReference type="OrthoDB" id="438545at2759"/>
<evidence type="ECO:0000256" key="3">
    <source>
        <dbReference type="ARBA" id="ARBA00022989"/>
    </source>
</evidence>
<accession>A0A078AT76</accession>
<dbReference type="PANTHER" id="PTHR22950">
    <property type="entry name" value="AMINO ACID TRANSPORTER"/>
    <property type="match status" value="1"/>
</dbReference>
<dbReference type="AlphaFoldDB" id="A0A078AT76"/>
<feature type="transmembrane region" description="Helical" evidence="6">
    <location>
        <begin position="460"/>
        <end position="484"/>
    </location>
</feature>
<dbReference type="EMBL" id="CCKQ01013682">
    <property type="protein sequence ID" value="CDW85384.1"/>
    <property type="molecule type" value="Genomic_DNA"/>
</dbReference>
<dbReference type="InParanoid" id="A0A078AT76"/>
<evidence type="ECO:0000256" key="1">
    <source>
        <dbReference type="ARBA" id="ARBA00004141"/>
    </source>
</evidence>
<feature type="transmembrane region" description="Helical" evidence="6">
    <location>
        <begin position="246"/>
        <end position="264"/>
    </location>
</feature>
<evidence type="ECO:0000256" key="2">
    <source>
        <dbReference type="ARBA" id="ARBA00022692"/>
    </source>
</evidence>
<feature type="compositionally biased region" description="Polar residues" evidence="5">
    <location>
        <begin position="38"/>
        <end position="51"/>
    </location>
</feature>
<feature type="transmembrane region" description="Helical" evidence="6">
    <location>
        <begin position="496"/>
        <end position="520"/>
    </location>
</feature>
<feature type="transmembrane region" description="Helical" evidence="6">
    <location>
        <begin position="271"/>
        <end position="294"/>
    </location>
</feature>
<dbReference type="OMA" id="KIWKRQC"/>
<dbReference type="GO" id="GO:0016020">
    <property type="term" value="C:membrane"/>
    <property type="evidence" value="ECO:0007669"/>
    <property type="project" value="UniProtKB-SubCell"/>
</dbReference>
<sequence>MEERLNQNDHDGKYNKDSNDKNCGKDDNLFNENEDSKTNPTDMDLNSTNNLPTQFLESNQEILIADELYYHEQFQTKNELNSLIDDTLNHKRNYHSTQSIISNRSIKSHRSLKNRIFGSIKKGSLRGSMFQLSASAIGSGVLSLPYIIAQSGFVLGSIMIITASIAAIISIPMLANCADQIGAPTYTYLIQNVIGRNVDKLLAWLIFLSSIGFSVSYLIIISQMIQVIAINIGFDQNLIQSSEVKTAITAIIGLTILFPAGSIRKMSGFRYITIMSIAFLVYIMLILLFELPQYVKQNYDAERLIFFKLDWDFFQNYSLAVFAFACHIDFVQIYEEMSEKNPQRVSKIVYRSVTINTIFYLIIGLAGYFSTYEMTNKIVIDREPLIGQHIDLLLMIGRIMSVFALCIAFPLKMIPLKQILIHQMYSKEHQMTKGQSILMSFGFVMLTSVIAIIYPNITGVLSIIGGLCSVTIGYVLPTICYIKLNSKKLSIFKKYFYIAFFGILAFIGYTSVILKIIQIFQV</sequence>
<dbReference type="FunCoup" id="A0A078AT76">
    <property type="interactions" value="1"/>
</dbReference>
<dbReference type="Proteomes" id="UP000039865">
    <property type="component" value="Unassembled WGS sequence"/>
</dbReference>
<proteinExistence type="predicted"/>
<feature type="compositionally biased region" description="Basic and acidic residues" evidence="5">
    <location>
        <begin position="1"/>
        <end position="28"/>
    </location>
</feature>
<feature type="transmembrane region" description="Helical" evidence="6">
    <location>
        <begin position="353"/>
        <end position="372"/>
    </location>
</feature>
<evidence type="ECO:0000256" key="4">
    <source>
        <dbReference type="ARBA" id="ARBA00023136"/>
    </source>
</evidence>
<evidence type="ECO:0000256" key="5">
    <source>
        <dbReference type="SAM" id="MobiDB-lite"/>
    </source>
</evidence>
<feature type="region of interest" description="Disordered" evidence="5">
    <location>
        <begin position="1"/>
        <end position="51"/>
    </location>
</feature>
<feature type="transmembrane region" description="Helical" evidence="6">
    <location>
        <begin position="129"/>
        <end position="148"/>
    </location>
</feature>
<dbReference type="GO" id="GO:0015179">
    <property type="term" value="F:L-amino acid transmembrane transporter activity"/>
    <property type="evidence" value="ECO:0007669"/>
    <property type="project" value="TreeGrafter"/>
</dbReference>
<feature type="transmembrane region" description="Helical" evidence="6">
    <location>
        <begin position="154"/>
        <end position="175"/>
    </location>
</feature>
<comment type="subcellular location">
    <subcellularLocation>
        <location evidence="1">Membrane</location>
        <topology evidence="1">Multi-pass membrane protein</topology>
    </subcellularLocation>
</comment>
<evidence type="ECO:0000259" key="7">
    <source>
        <dbReference type="Pfam" id="PF01490"/>
    </source>
</evidence>
<keyword evidence="2 6" id="KW-0812">Transmembrane</keyword>
<evidence type="ECO:0000313" key="8">
    <source>
        <dbReference type="EMBL" id="CDW85384.1"/>
    </source>
</evidence>
<feature type="domain" description="Amino acid transporter transmembrane" evidence="7">
    <location>
        <begin position="122"/>
        <end position="514"/>
    </location>
</feature>
<reference evidence="8 9" key="1">
    <citation type="submission" date="2014-06" db="EMBL/GenBank/DDBJ databases">
        <authorList>
            <person name="Swart Estienne"/>
        </authorList>
    </citation>
    <scope>NUCLEOTIDE SEQUENCE [LARGE SCALE GENOMIC DNA]</scope>
    <source>
        <strain evidence="8 9">130c</strain>
    </source>
</reference>
<dbReference type="InterPro" id="IPR013057">
    <property type="entry name" value="AA_transpt_TM"/>
</dbReference>
<feature type="transmembrane region" description="Helical" evidence="6">
    <location>
        <begin position="392"/>
        <end position="415"/>
    </location>
</feature>
<keyword evidence="4 6" id="KW-0472">Membrane</keyword>
<evidence type="ECO:0000256" key="6">
    <source>
        <dbReference type="SAM" id="Phobius"/>
    </source>
</evidence>
<dbReference type="Pfam" id="PF01490">
    <property type="entry name" value="Aa_trans"/>
    <property type="match status" value="1"/>
</dbReference>
<gene>
    <name evidence="8" type="primary">Contig14265.g15190</name>
    <name evidence="8" type="ORF">STYLEM_14459</name>
</gene>
<feature type="transmembrane region" description="Helical" evidence="6">
    <location>
        <begin position="201"/>
        <end position="234"/>
    </location>
</feature>
<keyword evidence="9" id="KW-1185">Reference proteome</keyword>
<organism evidence="8 9">
    <name type="scientific">Stylonychia lemnae</name>
    <name type="common">Ciliate</name>
    <dbReference type="NCBI Taxonomy" id="5949"/>
    <lineage>
        <taxon>Eukaryota</taxon>
        <taxon>Sar</taxon>
        <taxon>Alveolata</taxon>
        <taxon>Ciliophora</taxon>
        <taxon>Intramacronucleata</taxon>
        <taxon>Spirotrichea</taxon>
        <taxon>Stichotrichia</taxon>
        <taxon>Sporadotrichida</taxon>
        <taxon>Oxytrichidae</taxon>
        <taxon>Stylonychinae</taxon>
        <taxon>Stylonychia</taxon>
    </lineage>
</organism>